<evidence type="ECO:0000256" key="4">
    <source>
        <dbReference type="ARBA" id="ARBA00022737"/>
    </source>
</evidence>
<dbReference type="InterPro" id="IPR019734">
    <property type="entry name" value="TPR_rpt"/>
</dbReference>
<gene>
    <name evidence="9" type="primary">bcsC</name>
    <name evidence="9" type="ORF">G4911_02310</name>
</gene>
<comment type="pathway">
    <text evidence="2">Glycan metabolism; bacterial cellulose biosynthesis.</text>
</comment>
<feature type="domain" description="Cellulose synthase operon C C-terminal" evidence="8">
    <location>
        <begin position="799"/>
        <end position="1127"/>
    </location>
</feature>
<dbReference type="SUPFAM" id="SSF48452">
    <property type="entry name" value="TPR-like"/>
    <property type="match status" value="3"/>
</dbReference>
<sequence length="1148" mass="126841">MSSTRVTSLCLALGLLMAGNAYSAVEPVSWLLEQVRVGEATHNEALISNSLYSLSLVEPNHPELLAARARQALRLGKQGDARQAMAQLASVAPDSSQYRQIMAALALDAPALRQQLQQARVLASAGRLQEAQGEYRKLFGQDGPPTLDLAVEHALLEARMPTTRQTAMVTLLDLEKRYPGHAALRVGLVSNLLQDGRQQEATALLKRMALHPDSRDVAASLWLASIRDMPVGTASMDALRQFIVTFGADSGVDEALALLDTQEQQWASPAFRQRQNALARNRAGKASVREISAALAANPDDQELRGALAEAYSRDNRRAEAVAQLEQLLRQPDVAGRAEWESLLATNRYWLQLDRADKAASARQWDEAVSLYRQATRLDPQEVEGWLGLGDAEHARQQDKEAELAYRKVLAFAPGNERALGRLFELYVKQDPAKAVALAKQSRSPRLQAQAVQLKATQLEEEADMLALAGKWPQAVARRQEALRLRPDDVWLAYRLAGDMTHVDGAAAGEQLLRQRLVATPRDLSLRYATALFLSGQGNLGQARTLLAEEPAARWTEDMGELDSRLARRELVAHATQLREQGDEVAADRLLQPLLPDEDIALLLAQWATVRSDTVRAEQLYQSILAEHPQHPDVRLGMAEISLARGERQSARCWLPVWPDGVPSVDKVNLYRQAANLYQQLGEPDLAQAIFATYTPLVTGLPPSQETALFWRDAARQRFASGDSEGALALDRKALLAGGVMSSEDVPEAVLSEQASSKRDEGWLVSSLRSDLARHYRQHQTTFSFDSDYWGSSGTPGVSNLRALTQMLQLDTPLAGGTFFNRLELVEMDAGSLPDAPYQERFGSCAEVDCSGMEQQRQRGATVAAGWHDERWSFDLGTTPLGFEVVDWVGGASVKGDWQRVGWNATLSRRPINSSLLSYAGASDPGSGLIWGGVRANGVRLDLSHDLGGNTGFWGSVQQHLLTGKNVPDNWRTRLMGGSYYKLVNEEQRRVSVGLSSMWWYYQQDLGGYTLGQGGYYSPQRYLSLALPVSYRQRVQDWSWELGGSVSWSQARTDDTRRYPLPGLLPDGLPDQDATVAGGSSRGMGYTLNALVEHRLTDHWRIGGRIDIQQADDYAPSHATLFLRYTFKPWRGDLDMLPQTLTPYGEYD</sequence>
<keyword evidence="3 7" id="KW-0732">Signal</keyword>
<dbReference type="RefSeq" id="WP_163147280.1">
    <property type="nucleotide sequence ID" value="NZ_JAAIKZ010000004.1"/>
</dbReference>
<dbReference type="InterPro" id="IPR011990">
    <property type="entry name" value="TPR-like_helical_dom_sf"/>
</dbReference>
<evidence type="ECO:0000259" key="8">
    <source>
        <dbReference type="Pfam" id="PF05420"/>
    </source>
</evidence>
<comment type="caution">
    <text evidence="9">The sequence shown here is derived from an EMBL/GenBank/DDBJ whole genome shotgun (WGS) entry which is preliminary data.</text>
</comment>
<dbReference type="InterPro" id="IPR008410">
    <property type="entry name" value="BCSC_C"/>
</dbReference>
<dbReference type="NCBIfam" id="NF008520">
    <property type="entry name" value="PRK11447.1"/>
    <property type="match status" value="1"/>
</dbReference>
<reference evidence="9 10" key="1">
    <citation type="submission" date="2020-02" db="EMBL/GenBank/DDBJ databases">
        <title>Genome sequencing of Aeromonas rivipollensis.</title>
        <authorList>
            <person name="Fono-Tamo Ubani E.K."/>
            <person name="Lekota K.E."/>
        </authorList>
    </citation>
    <scope>NUCLEOTIDE SEQUENCE [LARGE SCALE GENOMIC DNA]</scope>
    <source>
        <strain evidence="9 10">G87</strain>
    </source>
</reference>
<dbReference type="PANTHER" id="PTHR12558">
    <property type="entry name" value="CELL DIVISION CYCLE 16,23,27"/>
    <property type="match status" value="1"/>
</dbReference>
<comment type="function">
    <text evidence="1">Required for maximal bacterial cellulose synthesis.</text>
</comment>
<evidence type="ECO:0000256" key="1">
    <source>
        <dbReference type="ARBA" id="ARBA00003476"/>
    </source>
</evidence>
<dbReference type="GO" id="GO:0030244">
    <property type="term" value="P:cellulose biosynthetic process"/>
    <property type="evidence" value="ECO:0007669"/>
    <property type="project" value="UniProtKB-KW"/>
</dbReference>
<evidence type="ECO:0000313" key="9">
    <source>
        <dbReference type="EMBL" id="NEX73609.1"/>
    </source>
</evidence>
<dbReference type="Pfam" id="PF13432">
    <property type="entry name" value="TPR_16"/>
    <property type="match status" value="1"/>
</dbReference>
<dbReference type="SUPFAM" id="SSF103515">
    <property type="entry name" value="Autotransporter"/>
    <property type="match status" value="1"/>
</dbReference>
<dbReference type="EMBL" id="JAAIKZ010000004">
    <property type="protein sequence ID" value="NEX73609.1"/>
    <property type="molecule type" value="Genomic_DNA"/>
</dbReference>
<evidence type="ECO:0000313" key="10">
    <source>
        <dbReference type="Proteomes" id="UP000480681"/>
    </source>
</evidence>
<dbReference type="Gene3D" id="1.25.40.10">
    <property type="entry name" value="Tetratricopeptide repeat domain"/>
    <property type="match status" value="4"/>
</dbReference>
<dbReference type="Pfam" id="PF14559">
    <property type="entry name" value="TPR_19"/>
    <property type="match status" value="1"/>
</dbReference>
<evidence type="ECO:0000256" key="6">
    <source>
        <dbReference type="ARBA" id="ARBA00022916"/>
    </source>
</evidence>
<dbReference type="PANTHER" id="PTHR12558:SF13">
    <property type="entry name" value="CELL DIVISION CYCLE PROTEIN 27 HOMOLOG"/>
    <property type="match status" value="1"/>
</dbReference>
<name>A0AAW9Y752_9GAMM</name>
<dbReference type="SMART" id="SM00028">
    <property type="entry name" value="TPR"/>
    <property type="match status" value="3"/>
</dbReference>
<dbReference type="Pfam" id="PF05420">
    <property type="entry name" value="BCSC_C"/>
    <property type="match status" value="1"/>
</dbReference>
<keyword evidence="5" id="KW-0802">TPR repeat</keyword>
<protein>
    <submittedName>
        <fullName evidence="9">Cellulose biosynthesis protein BcsC</fullName>
    </submittedName>
</protein>
<feature type="chain" id="PRO_5043477413" evidence="7">
    <location>
        <begin position="24"/>
        <end position="1148"/>
    </location>
</feature>
<organism evidence="9 10">
    <name type="scientific">Aeromonas rivipollensis</name>
    <dbReference type="NCBI Taxonomy" id="948519"/>
    <lineage>
        <taxon>Bacteria</taxon>
        <taxon>Pseudomonadati</taxon>
        <taxon>Pseudomonadota</taxon>
        <taxon>Gammaproteobacteria</taxon>
        <taxon>Aeromonadales</taxon>
        <taxon>Aeromonadaceae</taxon>
        <taxon>Aeromonas</taxon>
    </lineage>
</organism>
<evidence type="ECO:0000256" key="7">
    <source>
        <dbReference type="SAM" id="SignalP"/>
    </source>
</evidence>
<keyword evidence="4" id="KW-0677">Repeat</keyword>
<feature type="signal peptide" evidence="7">
    <location>
        <begin position="1"/>
        <end position="23"/>
    </location>
</feature>
<evidence type="ECO:0000256" key="2">
    <source>
        <dbReference type="ARBA" id="ARBA00005186"/>
    </source>
</evidence>
<evidence type="ECO:0000256" key="5">
    <source>
        <dbReference type="ARBA" id="ARBA00022803"/>
    </source>
</evidence>
<keyword evidence="6" id="KW-0135">Cellulose biosynthesis</keyword>
<dbReference type="AlphaFoldDB" id="A0AAW9Y752"/>
<dbReference type="InterPro" id="IPR036709">
    <property type="entry name" value="Autotransporte_beta_dom_sf"/>
</dbReference>
<proteinExistence type="predicted"/>
<dbReference type="Proteomes" id="UP000480681">
    <property type="component" value="Unassembled WGS sequence"/>
</dbReference>
<dbReference type="SUPFAM" id="SSF81901">
    <property type="entry name" value="HCP-like"/>
    <property type="match status" value="1"/>
</dbReference>
<accession>A0AAW9Y752</accession>
<dbReference type="GO" id="GO:0019867">
    <property type="term" value="C:outer membrane"/>
    <property type="evidence" value="ECO:0007669"/>
    <property type="project" value="InterPro"/>
</dbReference>
<evidence type="ECO:0000256" key="3">
    <source>
        <dbReference type="ARBA" id="ARBA00022729"/>
    </source>
</evidence>